<evidence type="ECO:0000313" key="4">
    <source>
        <dbReference type="Proteomes" id="UP000184174"/>
    </source>
</evidence>
<gene>
    <name evidence="3" type="ORF">BJI45_03305</name>
    <name evidence="2" type="ORF">LRLP16767_LRLP167_01631</name>
</gene>
<dbReference type="AlphaFoldDB" id="A0A0U5K0X3"/>
<feature type="transmembrane region" description="Helical" evidence="1">
    <location>
        <begin position="433"/>
        <end position="453"/>
    </location>
</feature>
<evidence type="ECO:0000313" key="3">
    <source>
        <dbReference type="EMBL" id="OJI11241.1"/>
    </source>
</evidence>
<feature type="transmembrane region" description="Helical" evidence="1">
    <location>
        <begin position="201"/>
        <end position="220"/>
    </location>
</feature>
<evidence type="ECO:0000313" key="2">
    <source>
        <dbReference type="EMBL" id="CUR43832.1"/>
    </source>
</evidence>
<dbReference type="EMBL" id="LN887805">
    <property type="protein sequence ID" value="CUR43832.1"/>
    <property type="molecule type" value="Genomic_DNA"/>
</dbReference>
<feature type="transmembrane region" description="Helical" evidence="1">
    <location>
        <begin position="407"/>
        <end position="426"/>
    </location>
</feature>
<dbReference type="RefSeq" id="WP_072575008.1">
    <property type="nucleotide sequence ID" value="NZ_CP173393.1"/>
</dbReference>
<feature type="transmembrane region" description="Helical" evidence="1">
    <location>
        <begin position="232"/>
        <end position="252"/>
    </location>
</feature>
<keyword evidence="1" id="KW-0472">Membrane</keyword>
<evidence type="ECO:0008006" key="5">
    <source>
        <dbReference type="Google" id="ProtNLM"/>
    </source>
</evidence>
<feature type="transmembrane region" description="Helical" evidence="1">
    <location>
        <begin position="381"/>
        <end position="401"/>
    </location>
</feature>
<name>A0A0U5K0X3_LIMRT</name>
<feature type="transmembrane region" description="Helical" evidence="1">
    <location>
        <begin position="323"/>
        <end position="344"/>
    </location>
</feature>
<protein>
    <recommendedName>
        <fullName evidence="5">YfhO family protein</fullName>
    </recommendedName>
</protein>
<evidence type="ECO:0000256" key="1">
    <source>
        <dbReference type="SAM" id="Phobius"/>
    </source>
</evidence>
<dbReference type="PANTHER" id="PTHR38454">
    <property type="entry name" value="INTEGRAL MEMBRANE PROTEIN-RELATED"/>
    <property type="match status" value="1"/>
</dbReference>
<dbReference type="Proteomes" id="UP000184174">
    <property type="component" value="Unassembled WGS sequence"/>
</dbReference>
<dbReference type="PANTHER" id="PTHR38454:SF1">
    <property type="entry name" value="INTEGRAL MEMBRANE PROTEIN"/>
    <property type="match status" value="1"/>
</dbReference>
<sequence>MDFSFKKRPVKRLYGEYTILFIFLALCIFGTYLVTGHTFILSKDALNQHLPLLAKYREALVSFFHHPRLNFWSWQMGLGSDTFQVYSYYTIGDIFSYLALLFPAAKITLAYQVINVIRMYCVGLAFVYFAQHFKFRNSVILMGATTYLVNSFLLYACIAQPFFTTPFIIFPLIVVQIERILQEGSPWPLAGAFTWMLVSNYYLAYVLGIGSFLYLVLRVGTHYRRTLNYGKALLKLAFATITSVLLSAVLLVPEIIAVTNSTRTGSLFANGLKTYPLYYYLFLPKSLINGGQWYFMFWSALGIVSIGFIALVYIFSRPRKYPLLTISLGLALIMLLIPAVGAFFNGMMSASNRWTLLIYLPLAMAVCILAENIPTLDQKTMAVLSWATGIYLIVLIATFFFDNENDIFMPVIFLIGSLMVIWLIHLNKLAHPYRWLLAITMLNAGVNAIYAAFPYNGDFSSSMLSRGEYQAITSNRYGNLDQDLKNNSFYRVSTISQNKIIDGPNLDNDLTSGLHNIDSYYSLQNKYLGQFNTSLQNNQYQANIPIRQADDRTIMNNFFGVKYLFVQSNGDNATKIPAGYFLDKATDPVINYDEGQPSNPQSKDEFVPTQTMRYKTNYAFPLLYWQDNYISKKDYQSLSPTEKERVLATGVLVDKQEKLRGMKAAKLKTHVYPLKSELVSNRLNKVNPAKLTYTDSEETYQLQLPELQSKKMQQKLKGSELHIEFSKIKYTPFSMKEQIAYEQAHLKETVLNPGNVINQRYTHYRYWRYHILNGSPDISFKLNVGSKFGTATIEQARQSTLSLFKHVTNSTLNIGYYDGKLPTSLTFQPSKLGTYELKYRVVAEKLDNNYYREVKTLQRHRLEDVKFKRNQVQGTIKTTRPGVLTSSIPYSTGWSVKVNGKKATILRTNQAFLGVYLPAGTHHVTFSYELPGIKLGALLSLIGLGWTIFAGIITIGWERKHK</sequence>
<reference evidence="2" key="1">
    <citation type="submission" date="2015-10" db="EMBL/GenBank/DDBJ databases">
        <authorList>
            <person name="Gilbert D.G."/>
        </authorList>
    </citation>
    <scope>NUCLEOTIDE SEQUENCE</scope>
    <source>
        <strain evidence="2">Lp167-67</strain>
    </source>
</reference>
<dbReference type="InterPro" id="IPR018580">
    <property type="entry name" value="Uncharacterised_YfhO"/>
</dbReference>
<dbReference type="EMBL" id="MKQH01000013">
    <property type="protein sequence ID" value="OJI11241.1"/>
    <property type="molecule type" value="Genomic_DNA"/>
</dbReference>
<feature type="transmembrane region" description="Helical" evidence="1">
    <location>
        <begin position="109"/>
        <end position="129"/>
    </location>
</feature>
<keyword evidence="1" id="KW-0812">Transmembrane</keyword>
<feature type="transmembrane region" description="Helical" evidence="1">
    <location>
        <begin position="935"/>
        <end position="957"/>
    </location>
</feature>
<reference evidence="3 4" key="2">
    <citation type="submission" date="2016-10" db="EMBL/GenBank/DDBJ databases">
        <title>Genome sequence of Lactobacillus reuteri 121, a source of glucan and fructan exopolysaccharides.</title>
        <authorList>
            <person name="Gangoiti J."/>
            <person name="Lammerts Van Bueren A."/>
            <person name="Dijkhuizen L."/>
        </authorList>
    </citation>
    <scope>NUCLEOTIDE SEQUENCE [LARGE SCALE GENOMIC DNA]</scope>
    <source>
        <strain evidence="3 4">121</strain>
    </source>
</reference>
<organism evidence="2">
    <name type="scientific">Limosilactobacillus reuteri</name>
    <name type="common">Lactobacillus reuteri</name>
    <dbReference type="NCBI Taxonomy" id="1598"/>
    <lineage>
        <taxon>Bacteria</taxon>
        <taxon>Bacillati</taxon>
        <taxon>Bacillota</taxon>
        <taxon>Bacilli</taxon>
        <taxon>Lactobacillales</taxon>
        <taxon>Lactobacillaceae</taxon>
        <taxon>Limosilactobacillus</taxon>
    </lineage>
</organism>
<feature type="transmembrane region" description="Helical" evidence="1">
    <location>
        <begin position="162"/>
        <end position="181"/>
    </location>
</feature>
<keyword evidence="1" id="KW-1133">Transmembrane helix</keyword>
<proteinExistence type="predicted"/>
<feature type="transmembrane region" description="Helical" evidence="1">
    <location>
        <begin position="356"/>
        <end position="374"/>
    </location>
</feature>
<feature type="transmembrane region" description="Helical" evidence="1">
    <location>
        <begin position="293"/>
        <end position="316"/>
    </location>
</feature>
<feature type="transmembrane region" description="Helical" evidence="1">
    <location>
        <begin position="20"/>
        <end position="40"/>
    </location>
</feature>
<dbReference type="Pfam" id="PF09586">
    <property type="entry name" value="YfhO"/>
    <property type="match status" value="1"/>
</dbReference>
<accession>A0A0U5K0X3</accession>